<evidence type="ECO:0008006" key="3">
    <source>
        <dbReference type="Google" id="ProtNLM"/>
    </source>
</evidence>
<keyword evidence="2" id="KW-1185">Reference proteome</keyword>
<dbReference type="Gene3D" id="2.30.30.380">
    <property type="entry name" value="Zn-finger domain of Sec23/24"/>
    <property type="match status" value="1"/>
</dbReference>
<name>A0A024G758_9STRA</name>
<dbReference type="EMBL" id="CAIX01000030">
    <property type="protein sequence ID" value="CCI42156.1"/>
    <property type="molecule type" value="Genomic_DNA"/>
</dbReference>
<sequence>MWQGNWSTIKVSNPKACALYHEIANVGKLIESSKKRVIWRIKVLEGRDYEISLTHSLASGKKVIRIDGIVKHVSSALSFTDWEHVLSLPGAHVIHVLIKPSVDLNDMYDLIIDGISFRRLPDRFDEKKIGTNTSERLGEQENNRTYNYSSGNYGNAATNTRASSFGSWECPRCTLVNTKPLAPVCEVCGCAKPANIQTQNRVRNVSAGNPPTSALPASNLTNFRPKSEPVLLIQPSAPPSDPFLDPFNGGKDPFATNVVPSEVQPHGIEPGTSRDQIASMLSGLDFSAVPAVDIRPVEVAVEEPQSAPNEAAQAHDGDLWKSNMVDLNLNAKPAGRMLPAKQFQTLEQARRSAPIKEKTPVLPPPQPTLYPTSSMPQYVGPVHAIPGQTGYTTNFSGPVPATYNSAYGDAGMPFPPNASASYTPNNPLNMLNKNIRSSNDPFATLS</sequence>
<dbReference type="Proteomes" id="UP000053237">
    <property type="component" value="Unassembled WGS sequence"/>
</dbReference>
<dbReference type="AlphaFoldDB" id="A0A024G758"/>
<dbReference type="OrthoDB" id="261960at2759"/>
<evidence type="ECO:0000313" key="2">
    <source>
        <dbReference type="Proteomes" id="UP000053237"/>
    </source>
</evidence>
<proteinExistence type="predicted"/>
<reference evidence="1 2" key="1">
    <citation type="submission" date="2012-05" db="EMBL/GenBank/DDBJ databases">
        <title>Recombination and specialization in a pathogen metapopulation.</title>
        <authorList>
            <person name="Gardiner A."/>
            <person name="Kemen E."/>
            <person name="Schultz-Larsen T."/>
            <person name="MacLean D."/>
            <person name="Van Oosterhout C."/>
            <person name="Jones J.D.G."/>
        </authorList>
    </citation>
    <scope>NUCLEOTIDE SEQUENCE [LARGE SCALE GENOMIC DNA]</scope>
    <source>
        <strain evidence="1 2">Ac Nc2</strain>
    </source>
</reference>
<protein>
    <recommendedName>
        <fullName evidence="3">RanBP2-type domain-containing protein</fullName>
    </recommendedName>
</protein>
<accession>A0A024G758</accession>
<dbReference type="InParanoid" id="A0A024G758"/>
<organism evidence="1 2">
    <name type="scientific">Albugo candida</name>
    <dbReference type="NCBI Taxonomy" id="65357"/>
    <lineage>
        <taxon>Eukaryota</taxon>
        <taxon>Sar</taxon>
        <taxon>Stramenopiles</taxon>
        <taxon>Oomycota</taxon>
        <taxon>Peronosporomycetes</taxon>
        <taxon>Albuginales</taxon>
        <taxon>Albuginaceae</taxon>
        <taxon>Albugo</taxon>
    </lineage>
</organism>
<evidence type="ECO:0000313" key="1">
    <source>
        <dbReference type="EMBL" id="CCI42156.1"/>
    </source>
</evidence>
<gene>
    <name evidence="1" type="ORF">BN9_029400</name>
</gene>
<comment type="caution">
    <text evidence="1">The sequence shown here is derived from an EMBL/GenBank/DDBJ whole genome shotgun (WGS) entry which is preliminary data.</text>
</comment>